<gene>
    <name evidence="2" type="ORF">HMPREF1541_06194</name>
</gene>
<evidence type="ECO:0000313" key="2">
    <source>
        <dbReference type="EMBL" id="ETN39967.1"/>
    </source>
</evidence>
<evidence type="ECO:0000313" key="3">
    <source>
        <dbReference type="Proteomes" id="UP000030752"/>
    </source>
</evidence>
<evidence type="ECO:0000259" key="1">
    <source>
        <dbReference type="Pfam" id="PF05368"/>
    </source>
</evidence>
<dbReference type="Gene3D" id="3.40.50.720">
    <property type="entry name" value="NAD(P)-binding Rossmann-like Domain"/>
    <property type="match status" value="1"/>
</dbReference>
<accession>W2RU63</accession>
<dbReference type="RefSeq" id="XP_008718752.1">
    <property type="nucleotide sequence ID" value="XM_008720530.1"/>
</dbReference>
<organism evidence="2 3">
    <name type="scientific">Cyphellophora europaea (strain CBS 101466)</name>
    <name type="common">Phialophora europaea</name>
    <dbReference type="NCBI Taxonomy" id="1220924"/>
    <lineage>
        <taxon>Eukaryota</taxon>
        <taxon>Fungi</taxon>
        <taxon>Dikarya</taxon>
        <taxon>Ascomycota</taxon>
        <taxon>Pezizomycotina</taxon>
        <taxon>Eurotiomycetes</taxon>
        <taxon>Chaetothyriomycetidae</taxon>
        <taxon>Chaetothyriales</taxon>
        <taxon>Cyphellophoraceae</taxon>
        <taxon>Cyphellophora</taxon>
    </lineage>
</organism>
<dbReference type="PANTHER" id="PTHR43162:SF1">
    <property type="entry name" value="PRESTALK A DIFFERENTIATION PROTEIN A"/>
    <property type="match status" value="1"/>
</dbReference>
<sequence length="317" mass="35448">MNPTFLIVGATGNTGRSVVETLSEFIPNNGEFSKHRIIALTRSAQTPTARALAQLPAVEVCEQNWVEITSDWLKQRNVVRAFIAPHLEPTQFAEESTFHLNALNAGVKYVVRISTGATNVRPDCRTYYGRQHWAVETLLSSREFEDLHWTSLQPNAFGPTYLFSAVHYISSYQRGSKQEPLRLMASKDEPVGIIDPDDIGRLAAHLLLEKDTKPYNRGKYTISGPEDISGKQIVDMVEERIGTKVEQVHYKDMSFVQQMAEASVHSTNVIMSIQYALETTWEGKCTASTTSQEVLDLAAPKGTPRQMFEALLSAQRS</sequence>
<reference evidence="2 3" key="1">
    <citation type="submission" date="2013-03" db="EMBL/GenBank/DDBJ databases">
        <title>The Genome Sequence of Phialophora europaea CBS 101466.</title>
        <authorList>
            <consortium name="The Broad Institute Genomics Platform"/>
            <person name="Cuomo C."/>
            <person name="de Hoog S."/>
            <person name="Gorbushina A."/>
            <person name="Walker B."/>
            <person name="Young S.K."/>
            <person name="Zeng Q."/>
            <person name="Gargeya S."/>
            <person name="Fitzgerald M."/>
            <person name="Haas B."/>
            <person name="Abouelleil A."/>
            <person name="Allen A.W."/>
            <person name="Alvarado L."/>
            <person name="Arachchi H.M."/>
            <person name="Berlin A.M."/>
            <person name="Chapman S.B."/>
            <person name="Gainer-Dewar J."/>
            <person name="Goldberg J."/>
            <person name="Griggs A."/>
            <person name="Gujja S."/>
            <person name="Hansen M."/>
            <person name="Howarth C."/>
            <person name="Imamovic A."/>
            <person name="Ireland A."/>
            <person name="Larimer J."/>
            <person name="McCowan C."/>
            <person name="Murphy C."/>
            <person name="Pearson M."/>
            <person name="Poon T.W."/>
            <person name="Priest M."/>
            <person name="Roberts A."/>
            <person name="Saif S."/>
            <person name="Shea T."/>
            <person name="Sisk P."/>
            <person name="Sykes S."/>
            <person name="Wortman J."/>
            <person name="Nusbaum C."/>
            <person name="Birren B."/>
        </authorList>
    </citation>
    <scope>NUCLEOTIDE SEQUENCE [LARGE SCALE GENOMIC DNA]</scope>
    <source>
        <strain evidence="2 3">CBS 101466</strain>
    </source>
</reference>
<dbReference type="SUPFAM" id="SSF51735">
    <property type="entry name" value="NAD(P)-binding Rossmann-fold domains"/>
    <property type="match status" value="1"/>
</dbReference>
<dbReference type="Proteomes" id="UP000030752">
    <property type="component" value="Unassembled WGS sequence"/>
</dbReference>
<dbReference type="OrthoDB" id="413314at2759"/>
<dbReference type="InterPro" id="IPR008030">
    <property type="entry name" value="NmrA-like"/>
</dbReference>
<dbReference type="PANTHER" id="PTHR43162">
    <property type="match status" value="1"/>
</dbReference>
<dbReference type="Pfam" id="PF05368">
    <property type="entry name" value="NmrA"/>
    <property type="match status" value="1"/>
</dbReference>
<dbReference type="InterPro" id="IPR036291">
    <property type="entry name" value="NAD(P)-bd_dom_sf"/>
</dbReference>
<dbReference type="EMBL" id="KB822721">
    <property type="protein sequence ID" value="ETN39967.1"/>
    <property type="molecule type" value="Genomic_DNA"/>
</dbReference>
<dbReference type="GeneID" id="19973533"/>
<dbReference type="AlphaFoldDB" id="W2RU63"/>
<feature type="domain" description="NmrA-like" evidence="1">
    <location>
        <begin position="3"/>
        <end position="270"/>
    </location>
</feature>
<dbReference type="eggNOG" id="ENOG502R9X0">
    <property type="taxonomic scope" value="Eukaryota"/>
</dbReference>
<dbReference type="HOGENOM" id="CLU_076691_0_0_1"/>
<dbReference type="InParanoid" id="W2RU63"/>
<dbReference type="VEuPathDB" id="FungiDB:HMPREF1541_06194"/>
<dbReference type="STRING" id="1220924.W2RU63"/>
<keyword evidence="3" id="KW-1185">Reference proteome</keyword>
<dbReference type="InterPro" id="IPR051604">
    <property type="entry name" value="Ergot_Alk_Oxidoreductase"/>
</dbReference>
<proteinExistence type="predicted"/>
<protein>
    <recommendedName>
        <fullName evidence="1">NmrA-like domain-containing protein</fullName>
    </recommendedName>
</protein>
<name>W2RU63_CYPE1</name>